<evidence type="ECO:0000313" key="2">
    <source>
        <dbReference type="EMBL" id="NIR74093.1"/>
    </source>
</evidence>
<dbReference type="Proteomes" id="UP000702544">
    <property type="component" value="Unassembled WGS sequence"/>
</dbReference>
<evidence type="ECO:0008006" key="4">
    <source>
        <dbReference type="Google" id="ProtNLM"/>
    </source>
</evidence>
<dbReference type="SUPFAM" id="SSF103515">
    <property type="entry name" value="Autotransporter"/>
    <property type="match status" value="1"/>
</dbReference>
<proteinExistence type="predicted"/>
<reference evidence="2 3" key="1">
    <citation type="submission" date="2020-01" db="EMBL/GenBank/DDBJ databases">
        <title>Genomes assembled from Gulf of Kutch pelagic sediment metagenomes.</title>
        <authorList>
            <person name="Chandrashekar M."/>
            <person name="Mahajan M.S."/>
            <person name="Dave K.J."/>
            <person name="Vatsa P."/>
            <person name="Nathani N.M."/>
        </authorList>
    </citation>
    <scope>NUCLEOTIDE SEQUENCE [LARGE SCALE GENOMIC DNA]</scope>
    <source>
        <strain evidence="2">KS3-K002</strain>
    </source>
</reference>
<gene>
    <name evidence="2" type="ORF">GWO12_03125</name>
</gene>
<evidence type="ECO:0000256" key="1">
    <source>
        <dbReference type="SAM" id="SignalP"/>
    </source>
</evidence>
<comment type="caution">
    <text evidence="2">The sequence shown here is derived from an EMBL/GenBank/DDBJ whole genome shotgun (WGS) entry which is preliminary data.</text>
</comment>
<keyword evidence="1" id="KW-0732">Signal</keyword>
<protein>
    <recommendedName>
        <fullName evidence="4">Outer membrane protein beta-barrel domain-containing protein</fullName>
    </recommendedName>
</protein>
<dbReference type="InterPro" id="IPR036709">
    <property type="entry name" value="Autotransporte_beta_dom_sf"/>
</dbReference>
<feature type="chain" id="PRO_5041950337" description="Outer membrane protein beta-barrel domain-containing protein" evidence="1">
    <location>
        <begin position="24"/>
        <end position="185"/>
    </location>
</feature>
<organism evidence="2 3">
    <name type="scientific">Candidatus Kutchimonas denitrificans</name>
    <dbReference type="NCBI Taxonomy" id="3056748"/>
    <lineage>
        <taxon>Bacteria</taxon>
        <taxon>Pseudomonadati</taxon>
        <taxon>Gemmatimonadota</taxon>
        <taxon>Gemmatimonadia</taxon>
        <taxon>Candidatus Palauibacterales</taxon>
        <taxon>Candidatus Palauibacteraceae</taxon>
        <taxon>Candidatus Kutchimonas</taxon>
    </lineage>
</organism>
<feature type="signal peptide" evidence="1">
    <location>
        <begin position="1"/>
        <end position="23"/>
    </location>
</feature>
<evidence type="ECO:0000313" key="3">
    <source>
        <dbReference type="Proteomes" id="UP000702544"/>
    </source>
</evidence>
<dbReference type="AlphaFoldDB" id="A0AAE4Z5S4"/>
<name>A0AAE4Z5S4_9BACT</name>
<sequence length="185" mass="19486">MLRRLALVLVAGSLLGGTAELFAQADAADDPVWGDRLAVHDGFWISFGLGGGRDFGDEEFGSAGYIRLGGTVKPRWLVGGEVVGIFWEESEADISLGNVTFTVIHYPAGGFFLKGGVGFGGRDASVSEGDFRVTTSREGLGLTLGSGFEIRLGRNFFLTPGVDLLLQTIDGGNVGVVFSLGATWH</sequence>
<accession>A0AAE4Z5S4</accession>
<dbReference type="EMBL" id="JAACAK010000022">
    <property type="protein sequence ID" value="NIR74093.1"/>
    <property type="molecule type" value="Genomic_DNA"/>
</dbReference>